<dbReference type="HOGENOM" id="CLU_030805_9_2_12"/>
<feature type="domain" description="MoaB/Mog" evidence="2">
    <location>
        <begin position="7"/>
        <end position="174"/>
    </location>
</feature>
<evidence type="ECO:0000256" key="1">
    <source>
        <dbReference type="HAMAP-Rule" id="MF_00226"/>
    </source>
</evidence>
<dbReference type="eggNOG" id="COG1058">
    <property type="taxonomic scope" value="Bacteria"/>
</dbReference>
<dbReference type="InterPro" id="IPR036425">
    <property type="entry name" value="MoaB/Mog-like_dom_sf"/>
</dbReference>
<sequence length="421" mass="45741">MLYKSVSVFVIGTELTRGVIADKHCQVIASQLTQLGYRIDRMVLVPDDGTIDAVIRDCIDTCDVILLTGGLGPTSDDLTRSIVASIAGVTLVRDQECFETLYKRIGDRIWGANEQQTMIPQGFEPVPNPNGTAPGFKGFISKGDRLVACSAMPGPPREMDPMFFDQILPWLAELRGHDDFSRDEYSTFMIPEAKLEELCKSVAGEGIQWGTRFQDLKISLYLVGSSKEARDAMAERLQRLVGPSLVVPGEVLPLDLLTGVLKKNHLTVSCAESCTGGYAAKLLTDEAGSSSWFWGGAVTYANEAKMALLGVKEQTLATFGAVSSECVLEMAEGIRSVSQSDVGFSVSGVAGPSGGTEEKPVGTVWFGFSMKDRANQAVKLQISSWGRDSVRRKATVISLILTSLYINGDDLLDTVRKWQYI</sequence>
<dbReference type="CDD" id="cd00885">
    <property type="entry name" value="cinA"/>
    <property type="match status" value="1"/>
</dbReference>
<dbReference type="SUPFAM" id="SSF53218">
    <property type="entry name" value="Molybdenum cofactor biosynthesis proteins"/>
    <property type="match status" value="1"/>
</dbReference>
<dbReference type="PANTHER" id="PTHR13939:SF0">
    <property type="entry name" value="NMN AMIDOHYDROLASE-LIKE PROTEIN YFAY"/>
    <property type="match status" value="1"/>
</dbReference>
<dbReference type="OrthoDB" id="9801454at2"/>
<dbReference type="RefSeq" id="WP_014270806.1">
    <property type="nucleotide sequence ID" value="NC_016633.1"/>
</dbReference>
<dbReference type="EMBL" id="CP003155">
    <property type="protein sequence ID" value="AEV29965.1"/>
    <property type="molecule type" value="Genomic_DNA"/>
</dbReference>
<dbReference type="SUPFAM" id="SSF142433">
    <property type="entry name" value="CinA-like"/>
    <property type="match status" value="1"/>
</dbReference>
<dbReference type="eggNOG" id="COG1546">
    <property type="taxonomic scope" value="Bacteria"/>
</dbReference>
<comment type="similarity">
    <text evidence="1">Belongs to the CinA family.</text>
</comment>
<gene>
    <name evidence="3" type="ordered locus">SpiGrapes_2189</name>
</gene>
<proteinExistence type="inferred from homology"/>
<dbReference type="NCBIfam" id="TIGR00199">
    <property type="entry name" value="PncC_domain"/>
    <property type="match status" value="1"/>
</dbReference>
<dbReference type="Gene3D" id="3.40.980.10">
    <property type="entry name" value="MoaB/Mog-like domain"/>
    <property type="match status" value="1"/>
</dbReference>
<dbReference type="Proteomes" id="UP000005632">
    <property type="component" value="Chromosome"/>
</dbReference>
<evidence type="ECO:0000313" key="3">
    <source>
        <dbReference type="EMBL" id="AEV29965.1"/>
    </source>
</evidence>
<dbReference type="KEGG" id="sgp:SpiGrapes_2189"/>
<reference evidence="3 4" key="1">
    <citation type="submission" date="2011-11" db="EMBL/GenBank/DDBJ databases">
        <title>Complete sequence of Spirochaeta sp. grapes.</title>
        <authorList>
            <consortium name="US DOE Joint Genome Institute"/>
            <person name="Lucas S."/>
            <person name="Han J."/>
            <person name="Lapidus A."/>
            <person name="Cheng J.-F."/>
            <person name="Goodwin L."/>
            <person name="Pitluck S."/>
            <person name="Peters L."/>
            <person name="Ovchinnikova G."/>
            <person name="Munk A.C."/>
            <person name="Detter J.C."/>
            <person name="Han C."/>
            <person name="Tapia R."/>
            <person name="Land M."/>
            <person name="Hauser L."/>
            <person name="Kyrpides N."/>
            <person name="Ivanova N."/>
            <person name="Pagani I."/>
            <person name="Ritalahtilisa K."/>
            <person name="Loeffler F."/>
            <person name="Woyke T."/>
        </authorList>
    </citation>
    <scope>NUCLEOTIDE SEQUENCE [LARGE SCALE GENOMIC DNA]</scope>
    <source>
        <strain evidence="4">ATCC BAA-1885 / DSM 22778 / Grapes</strain>
    </source>
</reference>
<accession>G8QRW7</accession>
<dbReference type="SMART" id="SM00852">
    <property type="entry name" value="MoCF_biosynth"/>
    <property type="match status" value="1"/>
</dbReference>
<dbReference type="PANTHER" id="PTHR13939">
    <property type="entry name" value="NICOTINAMIDE-NUCLEOTIDE AMIDOHYDROLASE PNCC"/>
    <property type="match status" value="1"/>
</dbReference>
<dbReference type="STRING" id="158190.SpiGrapes_2189"/>
<protein>
    <recommendedName>
        <fullName evidence="1">CinA-like protein</fullName>
    </recommendedName>
</protein>
<keyword evidence="4" id="KW-1185">Reference proteome</keyword>
<evidence type="ECO:0000313" key="4">
    <source>
        <dbReference type="Proteomes" id="UP000005632"/>
    </source>
</evidence>
<dbReference type="InterPro" id="IPR008135">
    <property type="entry name" value="Competence-induced_CinA"/>
</dbReference>
<dbReference type="InterPro" id="IPR008136">
    <property type="entry name" value="CinA_C"/>
</dbReference>
<name>G8QRW7_SPHPG</name>
<dbReference type="Gene3D" id="3.90.950.20">
    <property type="entry name" value="CinA-like"/>
    <property type="match status" value="1"/>
</dbReference>
<dbReference type="InterPro" id="IPR036653">
    <property type="entry name" value="CinA-like_C"/>
</dbReference>
<dbReference type="AlphaFoldDB" id="G8QRW7"/>
<dbReference type="InterPro" id="IPR050101">
    <property type="entry name" value="CinA"/>
</dbReference>
<dbReference type="PIRSF" id="PIRSF006728">
    <property type="entry name" value="CinA"/>
    <property type="match status" value="1"/>
</dbReference>
<dbReference type="InterPro" id="IPR001453">
    <property type="entry name" value="MoaB/Mog_dom"/>
</dbReference>
<dbReference type="HAMAP" id="MF_00226_B">
    <property type="entry name" value="CinA_B"/>
    <property type="match status" value="1"/>
</dbReference>
<dbReference type="Pfam" id="PF02464">
    <property type="entry name" value="CinA"/>
    <property type="match status" value="1"/>
</dbReference>
<organism evidence="3 4">
    <name type="scientific">Sphaerochaeta pleomorpha (strain ATCC BAA-1885 / DSM 22778 / Grapes)</name>
    <dbReference type="NCBI Taxonomy" id="158190"/>
    <lineage>
        <taxon>Bacteria</taxon>
        <taxon>Pseudomonadati</taxon>
        <taxon>Spirochaetota</taxon>
        <taxon>Spirochaetia</taxon>
        <taxon>Spirochaetales</taxon>
        <taxon>Sphaerochaetaceae</taxon>
        <taxon>Sphaerochaeta</taxon>
    </lineage>
</organism>
<dbReference type="Pfam" id="PF00994">
    <property type="entry name" value="MoCF_biosynth"/>
    <property type="match status" value="1"/>
</dbReference>
<evidence type="ECO:0000259" key="2">
    <source>
        <dbReference type="SMART" id="SM00852"/>
    </source>
</evidence>